<dbReference type="PANTHER" id="PTHR34823">
    <property type="entry name" value="GLCNAC-BINDING PROTEIN A"/>
    <property type="match status" value="1"/>
</dbReference>
<dbReference type="Proteomes" id="UP001501231">
    <property type="component" value="Unassembled WGS sequence"/>
</dbReference>
<dbReference type="Pfam" id="PF03067">
    <property type="entry name" value="LPMO_10"/>
    <property type="match status" value="1"/>
</dbReference>
<keyword evidence="5" id="KW-1185">Reference proteome</keyword>
<dbReference type="InterPro" id="IPR004302">
    <property type="entry name" value="Cellulose/chitin-bd_N"/>
</dbReference>
<protein>
    <recommendedName>
        <fullName evidence="3">Chitin-binding type-4 domain-containing protein</fullName>
    </recommendedName>
</protein>
<feature type="domain" description="Chitin-binding type-4" evidence="3">
    <location>
        <begin position="2"/>
        <end position="168"/>
    </location>
</feature>
<organism evidence="4 5">
    <name type="scientific">Actinomadura vinacea</name>
    <dbReference type="NCBI Taxonomy" id="115336"/>
    <lineage>
        <taxon>Bacteria</taxon>
        <taxon>Bacillati</taxon>
        <taxon>Actinomycetota</taxon>
        <taxon>Actinomycetes</taxon>
        <taxon>Streptosporangiales</taxon>
        <taxon>Thermomonosporaceae</taxon>
        <taxon>Actinomadura</taxon>
    </lineage>
</organism>
<dbReference type="SUPFAM" id="SSF81296">
    <property type="entry name" value="E set domains"/>
    <property type="match status" value="1"/>
</dbReference>
<dbReference type="Gene3D" id="2.70.50.50">
    <property type="entry name" value="chitin-binding protein cbp21"/>
    <property type="match status" value="1"/>
</dbReference>
<dbReference type="CDD" id="cd21177">
    <property type="entry name" value="LPMO_AA10"/>
    <property type="match status" value="1"/>
</dbReference>
<proteinExistence type="predicted"/>
<comment type="caution">
    <text evidence="4">The sequence shown here is derived from an EMBL/GenBank/DDBJ whole genome shotgun (WGS) entry which is preliminary data.</text>
</comment>
<dbReference type="InterPro" id="IPR051024">
    <property type="entry name" value="GlcNAc_Chitin_IntDeg"/>
</dbReference>
<keyword evidence="2" id="KW-1133">Transmembrane helix</keyword>
<keyword evidence="2" id="KW-0812">Transmembrane</keyword>
<evidence type="ECO:0000256" key="2">
    <source>
        <dbReference type="SAM" id="Phobius"/>
    </source>
</evidence>
<keyword evidence="2" id="KW-0472">Membrane</keyword>
<dbReference type="PANTHER" id="PTHR34823:SF1">
    <property type="entry name" value="CHITIN-BINDING TYPE-4 DOMAIN-CONTAINING PROTEIN"/>
    <property type="match status" value="1"/>
</dbReference>
<sequence>MSRASACGGPYARSDACQAAEARSGAALARWDDVRVPDVRGRDRQMIPDGRLCSGGIARFAGLDLPRADWPATTLTGAARQSFRYRVSIPHRGGFRLYVTRDGYRPGRTLTWDDLEPEPFLAVTDPPRRNGVYEFSGRLPEGKTGRHVIYTVWQTSDTPDTYYSCSDVNFGASRSNTPIAVDVPPRPGPQNTAGPSAAGPSAEMLVAAGGGVALFLLFAMGLTAALLHRRRPTDPVPVVRA</sequence>
<dbReference type="EMBL" id="BAAARW010000020">
    <property type="protein sequence ID" value="GAA2432182.1"/>
    <property type="molecule type" value="Genomic_DNA"/>
</dbReference>
<evidence type="ECO:0000259" key="3">
    <source>
        <dbReference type="Pfam" id="PF03067"/>
    </source>
</evidence>
<accession>A0ABN3JMM6</accession>
<keyword evidence="1" id="KW-0732">Signal</keyword>
<gene>
    <name evidence="4" type="ORF">GCM10010191_52690</name>
</gene>
<reference evidence="4 5" key="1">
    <citation type="journal article" date="2019" name="Int. J. Syst. Evol. Microbiol.">
        <title>The Global Catalogue of Microorganisms (GCM) 10K type strain sequencing project: providing services to taxonomists for standard genome sequencing and annotation.</title>
        <authorList>
            <consortium name="The Broad Institute Genomics Platform"/>
            <consortium name="The Broad Institute Genome Sequencing Center for Infectious Disease"/>
            <person name="Wu L."/>
            <person name="Ma J."/>
        </authorList>
    </citation>
    <scope>NUCLEOTIDE SEQUENCE [LARGE SCALE GENOMIC DNA]</scope>
    <source>
        <strain evidence="4 5">JCM 3325</strain>
    </source>
</reference>
<evidence type="ECO:0000313" key="4">
    <source>
        <dbReference type="EMBL" id="GAA2432182.1"/>
    </source>
</evidence>
<evidence type="ECO:0000256" key="1">
    <source>
        <dbReference type="ARBA" id="ARBA00022729"/>
    </source>
</evidence>
<dbReference type="InterPro" id="IPR014756">
    <property type="entry name" value="Ig_E-set"/>
</dbReference>
<feature type="transmembrane region" description="Helical" evidence="2">
    <location>
        <begin position="204"/>
        <end position="227"/>
    </location>
</feature>
<name>A0ABN3JMM6_9ACTN</name>
<evidence type="ECO:0000313" key="5">
    <source>
        <dbReference type="Proteomes" id="UP001501231"/>
    </source>
</evidence>